<gene>
    <name evidence="1" type="ORF">WJ35_18190</name>
</gene>
<dbReference type="Proteomes" id="UP000243680">
    <property type="component" value="Chromosome 3"/>
</dbReference>
<dbReference type="RefSeq" id="WP_043292574.1">
    <property type="nucleotide sequence ID" value="NZ_CP013421.1"/>
</dbReference>
<proteinExistence type="predicted"/>
<accession>A0A1B4LIE7</accession>
<dbReference type="AlphaFoldDB" id="A0A1B4LIE7"/>
<evidence type="ECO:0000313" key="1">
    <source>
        <dbReference type="EMBL" id="AOJ76971.1"/>
    </source>
</evidence>
<organism evidence="1 2">
    <name type="scientific">Burkholderia ubonensis</name>
    <dbReference type="NCBI Taxonomy" id="101571"/>
    <lineage>
        <taxon>Bacteria</taxon>
        <taxon>Pseudomonadati</taxon>
        <taxon>Pseudomonadota</taxon>
        <taxon>Betaproteobacteria</taxon>
        <taxon>Burkholderiales</taxon>
        <taxon>Burkholderiaceae</taxon>
        <taxon>Burkholderia</taxon>
        <taxon>Burkholderia cepacia complex</taxon>
    </lineage>
</organism>
<sequence>MDHTIARFTDGTELYQDFVVIQYGIDRQDVTQFANLLDGLVAEPDRSGAAVIDFDWPRALDCDAAGSRDRIKEDLQALRAVA</sequence>
<evidence type="ECO:0000313" key="2">
    <source>
        <dbReference type="Proteomes" id="UP000243680"/>
    </source>
</evidence>
<reference evidence="1 2" key="1">
    <citation type="submission" date="2015-12" db="EMBL/GenBank/DDBJ databases">
        <title>Diversity of Burkholderia near neighbor genomes.</title>
        <authorList>
            <person name="Sahl J."/>
            <person name="Wagner D."/>
            <person name="Keim P."/>
        </authorList>
    </citation>
    <scope>NUCLEOTIDE SEQUENCE [LARGE SCALE GENOMIC DNA]</scope>
    <source>
        <strain evidence="1 2">MSMB0783</strain>
    </source>
</reference>
<name>A0A1B4LIE7_9BURK</name>
<dbReference type="GeneID" id="45683074"/>
<protein>
    <submittedName>
        <fullName evidence="1">Uncharacterized protein</fullName>
    </submittedName>
</protein>
<dbReference type="EMBL" id="CP013421">
    <property type="protein sequence ID" value="AOJ76971.1"/>
    <property type="molecule type" value="Genomic_DNA"/>
</dbReference>